<dbReference type="Proteomes" id="UP000324222">
    <property type="component" value="Unassembled WGS sequence"/>
</dbReference>
<name>A0A5B7ETR6_PORTR</name>
<proteinExistence type="predicted"/>
<reference evidence="1 2" key="1">
    <citation type="submission" date="2019-05" db="EMBL/GenBank/DDBJ databases">
        <title>Another draft genome of Portunus trituberculatus and its Hox gene families provides insights of decapod evolution.</title>
        <authorList>
            <person name="Jeong J.-H."/>
            <person name="Song I."/>
            <person name="Kim S."/>
            <person name="Choi T."/>
            <person name="Kim D."/>
            <person name="Ryu S."/>
            <person name="Kim W."/>
        </authorList>
    </citation>
    <scope>NUCLEOTIDE SEQUENCE [LARGE SCALE GENOMIC DNA]</scope>
    <source>
        <tissue evidence="1">Muscle</tissue>
    </source>
</reference>
<gene>
    <name evidence="1" type="ORF">E2C01_031542</name>
</gene>
<organism evidence="1 2">
    <name type="scientific">Portunus trituberculatus</name>
    <name type="common">Swimming crab</name>
    <name type="synonym">Neptunus trituberculatus</name>
    <dbReference type="NCBI Taxonomy" id="210409"/>
    <lineage>
        <taxon>Eukaryota</taxon>
        <taxon>Metazoa</taxon>
        <taxon>Ecdysozoa</taxon>
        <taxon>Arthropoda</taxon>
        <taxon>Crustacea</taxon>
        <taxon>Multicrustacea</taxon>
        <taxon>Malacostraca</taxon>
        <taxon>Eumalacostraca</taxon>
        <taxon>Eucarida</taxon>
        <taxon>Decapoda</taxon>
        <taxon>Pleocyemata</taxon>
        <taxon>Brachyura</taxon>
        <taxon>Eubrachyura</taxon>
        <taxon>Portunoidea</taxon>
        <taxon>Portunidae</taxon>
        <taxon>Portuninae</taxon>
        <taxon>Portunus</taxon>
    </lineage>
</organism>
<comment type="caution">
    <text evidence="1">The sequence shown here is derived from an EMBL/GenBank/DDBJ whole genome shotgun (WGS) entry which is preliminary data.</text>
</comment>
<keyword evidence="2" id="KW-1185">Reference proteome</keyword>
<dbReference type="EMBL" id="VSRR010003960">
    <property type="protein sequence ID" value="MPC38041.1"/>
    <property type="molecule type" value="Genomic_DNA"/>
</dbReference>
<evidence type="ECO:0000313" key="1">
    <source>
        <dbReference type="EMBL" id="MPC38041.1"/>
    </source>
</evidence>
<accession>A0A5B7ETR6</accession>
<protein>
    <submittedName>
        <fullName evidence="1">Uncharacterized protein</fullName>
    </submittedName>
</protein>
<dbReference type="AlphaFoldDB" id="A0A5B7ETR6"/>
<sequence>MWWDSNLRVVICPIPRSPPYALHHRLPIYRSQS</sequence>
<evidence type="ECO:0000313" key="2">
    <source>
        <dbReference type="Proteomes" id="UP000324222"/>
    </source>
</evidence>